<reference evidence="2" key="1">
    <citation type="journal article" date="2014" name="Int. J. Syst. Evol. Microbiol.">
        <title>Complete genome sequence of Corynebacterium casei LMG S-19264T (=DSM 44701T), isolated from a smear-ripened cheese.</title>
        <authorList>
            <consortium name="US DOE Joint Genome Institute (JGI-PGF)"/>
            <person name="Walter F."/>
            <person name="Albersmeier A."/>
            <person name="Kalinowski J."/>
            <person name="Ruckert C."/>
        </authorList>
    </citation>
    <scope>NUCLEOTIDE SEQUENCE</scope>
    <source>
        <strain evidence="2">CGMCC 1.12987</strain>
    </source>
</reference>
<proteinExistence type="predicted"/>
<keyword evidence="3" id="KW-1185">Reference proteome</keyword>
<accession>A0A917FLL2</accession>
<organism evidence="2 3">
    <name type="scientific">Paenibacillus abyssi</name>
    <dbReference type="NCBI Taxonomy" id="1340531"/>
    <lineage>
        <taxon>Bacteria</taxon>
        <taxon>Bacillati</taxon>
        <taxon>Bacillota</taxon>
        <taxon>Bacilli</taxon>
        <taxon>Bacillales</taxon>
        <taxon>Paenibacillaceae</taxon>
        <taxon>Paenibacillus</taxon>
    </lineage>
</organism>
<sequence length="442" mass="49947">MSENVTVLRDETLGGIEREYREVKRKAAVGERIKWRGVDAVYEVVREPKRSYDDCLRIIVSAFGDLIGTSAHLDRGDLAYTDAYVVLEPTDIVRIDGKRLRMVERMANVGECIIITQDLFGEKLTGVVRTVTENDGNGSVYTGDMWSDGSKFNPYPDQYHVLEPVESDFKTWDKVKRELTSIPTEDIALIEWRADLERKADALAAQVDGLTDTVARLTTAMQRMNIQLRVAREDIVLIEEGVSEDIAELRTKITELKLGSTSLAAESVRKEPLTRDASREAIIERAKRDIEALKCTHYPTEARYYVARNLTWQPECDAEFIVNRDKRTVVCLLRKRSYSGGGDVQSRGIAKCAPDDVFNSHIGRAIALRRALGLAVPDEYINAPAPESVRVGDIVEWTAQRSIKGRVINVDNFVTVDVYGHKWEYRPHALRVIDDSREEVAE</sequence>
<comment type="caution">
    <text evidence="2">The sequence shown here is derived from an EMBL/GenBank/DDBJ whole genome shotgun (WGS) entry which is preliminary data.</text>
</comment>
<keyword evidence="1" id="KW-0175">Coiled coil</keyword>
<protein>
    <submittedName>
        <fullName evidence="2">Uncharacterized protein</fullName>
    </submittedName>
</protein>
<dbReference type="EMBL" id="BMGR01000001">
    <property type="protein sequence ID" value="GGF88290.1"/>
    <property type="molecule type" value="Genomic_DNA"/>
</dbReference>
<gene>
    <name evidence="2" type="ORF">GCM10010916_02020</name>
</gene>
<evidence type="ECO:0000256" key="1">
    <source>
        <dbReference type="SAM" id="Coils"/>
    </source>
</evidence>
<evidence type="ECO:0000313" key="3">
    <source>
        <dbReference type="Proteomes" id="UP000644756"/>
    </source>
</evidence>
<feature type="coiled-coil region" evidence="1">
    <location>
        <begin position="193"/>
        <end position="234"/>
    </location>
</feature>
<name>A0A917FLL2_9BACL</name>
<reference evidence="2" key="2">
    <citation type="submission" date="2020-09" db="EMBL/GenBank/DDBJ databases">
        <authorList>
            <person name="Sun Q."/>
            <person name="Zhou Y."/>
        </authorList>
    </citation>
    <scope>NUCLEOTIDE SEQUENCE</scope>
    <source>
        <strain evidence="2">CGMCC 1.12987</strain>
    </source>
</reference>
<dbReference type="RefSeq" id="WP_188528151.1">
    <property type="nucleotide sequence ID" value="NZ_BMGR01000001.1"/>
</dbReference>
<dbReference type="AlphaFoldDB" id="A0A917FLL2"/>
<evidence type="ECO:0000313" key="2">
    <source>
        <dbReference type="EMBL" id="GGF88290.1"/>
    </source>
</evidence>
<dbReference type="Proteomes" id="UP000644756">
    <property type="component" value="Unassembled WGS sequence"/>
</dbReference>